<organism evidence="1 2">
    <name type="scientific">Streptoalloteichus tenebrarius (strain ATCC 17920 / DSM 40477 / JCM 4838 / CBS 697.72 / NBRC 16177 / NCIMB 11028 / NRRL B-12390 / A12253. 1 / ISP 5477)</name>
    <name type="common">Streptomyces tenebrarius</name>
    <dbReference type="NCBI Taxonomy" id="1933"/>
    <lineage>
        <taxon>Bacteria</taxon>
        <taxon>Bacillati</taxon>
        <taxon>Actinomycetota</taxon>
        <taxon>Actinomycetes</taxon>
        <taxon>Pseudonocardiales</taxon>
        <taxon>Pseudonocardiaceae</taxon>
        <taxon>Streptoalloteichus</taxon>
    </lineage>
</organism>
<protein>
    <submittedName>
        <fullName evidence="1">Uncharacterized protein</fullName>
    </submittedName>
</protein>
<sequence>MEVGTWARLWFGRTNIGIWETSLAVEFGDTGRATEISRGVRTELIPSPSRQAEHYCDLGRALLTQKARRDEGLSLLLRAEHLAPQRVRTDVFVREAIADQIRVARRDAGGRELRGLAYRIGVAPVGTP</sequence>
<dbReference type="EMBL" id="JAMTCP010000004">
    <property type="protein sequence ID" value="MCP2257470.1"/>
    <property type="molecule type" value="Genomic_DNA"/>
</dbReference>
<accession>A0ABT1HPM7</accession>
<evidence type="ECO:0000313" key="1">
    <source>
        <dbReference type="EMBL" id="MCP2257470.1"/>
    </source>
</evidence>
<comment type="caution">
    <text evidence="1">The sequence shown here is derived from an EMBL/GenBank/DDBJ whole genome shotgun (WGS) entry which is preliminary data.</text>
</comment>
<dbReference type="RefSeq" id="WP_253668429.1">
    <property type="nucleotide sequence ID" value="NZ_JAMTCP010000004.1"/>
</dbReference>
<evidence type="ECO:0000313" key="2">
    <source>
        <dbReference type="Proteomes" id="UP001205311"/>
    </source>
</evidence>
<gene>
    <name evidence="1" type="ORF">LX15_001155</name>
</gene>
<dbReference type="Proteomes" id="UP001205311">
    <property type="component" value="Unassembled WGS sequence"/>
</dbReference>
<keyword evidence="2" id="KW-1185">Reference proteome</keyword>
<proteinExistence type="predicted"/>
<reference evidence="1 2" key="1">
    <citation type="submission" date="2022-06" db="EMBL/GenBank/DDBJ databases">
        <title>Genomic Encyclopedia of Archaeal and Bacterial Type Strains, Phase II (KMG-II): from individual species to whole genera.</title>
        <authorList>
            <person name="Goeker M."/>
        </authorList>
    </citation>
    <scope>NUCLEOTIDE SEQUENCE [LARGE SCALE GENOMIC DNA]</scope>
    <source>
        <strain evidence="1 2">DSM 40477</strain>
    </source>
</reference>
<name>A0ABT1HPM7_STRSD</name>